<feature type="region of interest" description="Disordered" evidence="1">
    <location>
        <begin position="235"/>
        <end position="387"/>
    </location>
</feature>
<dbReference type="AlphaFoldDB" id="A0A485KP90"/>
<keyword evidence="4" id="KW-1185">Reference proteome</keyword>
<evidence type="ECO:0000256" key="1">
    <source>
        <dbReference type="SAM" id="MobiDB-lite"/>
    </source>
</evidence>
<feature type="compositionally biased region" description="Acidic residues" evidence="1">
    <location>
        <begin position="360"/>
        <end position="369"/>
    </location>
</feature>
<dbReference type="OrthoDB" id="79401at2759"/>
<reference evidence="2" key="2">
    <citation type="submission" date="2019-06" db="EMBL/GenBank/DDBJ databases">
        <title>Genomics analysis of Aphanomyces spp. identifies a new class of oomycete effector associated with host adaptation.</title>
        <authorList>
            <person name="Gaulin E."/>
        </authorList>
    </citation>
    <scope>NUCLEOTIDE SEQUENCE</scope>
    <source>
        <strain evidence="2">CBS 578.67</strain>
    </source>
</reference>
<dbReference type="EMBL" id="CAADRA010005195">
    <property type="protein sequence ID" value="VFT86845.1"/>
    <property type="molecule type" value="Genomic_DNA"/>
</dbReference>
<reference evidence="3 4" key="1">
    <citation type="submission" date="2019-03" db="EMBL/GenBank/DDBJ databases">
        <authorList>
            <person name="Gaulin E."/>
            <person name="Dumas B."/>
        </authorList>
    </citation>
    <scope>NUCLEOTIDE SEQUENCE [LARGE SCALE GENOMIC DNA]</scope>
    <source>
        <strain evidence="3">CBS 568.67</strain>
    </source>
</reference>
<feature type="compositionally biased region" description="Polar residues" evidence="1">
    <location>
        <begin position="378"/>
        <end position="387"/>
    </location>
</feature>
<feature type="compositionally biased region" description="Acidic residues" evidence="1">
    <location>
        <begin position="289"/>
        <end position="314"/>
    </location>
</feature>
<feature type="compositionally biased region" description="Low complexity" evidence="1">
    <location>
        <begin position="244"/>
        <end position="264"/>
    </location>
</feature>
<gene>
    <name evidence="3" type="primary">Aste57867_9967</name>
    <name evidence="2" type="ORF">As57867_009928</name>
    <name evidence="3" type="ORF">ASTE57867_9967</name>
</gene>
<evidence type="ECO:0000313" key="4">
    <source>
        <dbReference type="Proteomes" id="UP000332933"/>
    </source>
</evidence>
<organism evidence="3 4">
    <name type="scientific">Aphanomyces stellatus</name>
    <dbReference type="NCBI Taxonomy" id="120398"/>
    <lineage>
        <taxon>Eukaryota</taxon>
        <taxon>Sar</taxon>
        <taxon>Stramenopiles</taxon>
        <taxon>Oomycota</taxon>
        <taxon>Saprolegniomycetes</taxon>
        <taxon>Saprolegniales</taxon>
        <taxon>Verrucalvaceae</taxon>
        <taxon>Aphanomyces</taxon>
    </lineage>
</organism>
<evidence type="ECO:0000313" key="2">
    <source>
        <dbReference type="EMBL" id="KAF0699497.1"/>
    </source>
</evidence>
<evidence type="ECO:0000313" key="3">
    <source>
        <dbReference type="EMBL" id="VFT86845.1"/>
    </source>
</evidence>
<accession>A0A485KP90</accession>
<protein>
    <submittedName>
        <fullName evidence="3">Aste57867_9967 protein</fullName>
    </submittedName>
</protein>
<name>A0A485KP90_9STRA</name>
<proteinExistence type="predicted"/>
<sequence>MVDLEWRKSWYSSHKNDRCRPTDTEFTSVKRVYESCNSTPVERRLAATISLPTPVPAEETYNMLIPCKSAVATFPLTVLLDSIATTPQPTTWTTAKSACRDFARVKNVGISFNCTDREMVTKLGGLKLTLCGRPFAIRVYSEFSHLYWIGVTLAQYVHSDDIYNYFDKAGDAPLLIKSTYDKNGIQSRHITVNFSTRAVPLSLLFDMHDPVREIYVSEDSGLSYIQHKNVNFNNGPPPSISANQANTQAVPPTTTAPANAPTAVQDHESAASNASMGEGSQRENASAADSDEDVEDKAEDSDDDDIDDDDDDDTDAHNNASNQSTDNNSGDAVNDRTDESNSSDQAENSESSASSICSSSDEDDSDFLDDTSSRDSVLSDTNAVQVP</sequence>
<feature type="compositionally biased region" description="Low complexity" evidence="1">
    <location>
        <begin position="340"/>
        <end position="359"/>
    </location>
</feature>
<dbReference type="EMBL" id="VJMH01005174">
    <property type="protein sequence ID" value="KAF0699497.1"/>
    <property type="molecule type" value="Genomic_DNA"/>
</dbReference>
<dbReference type="Proteomes" id="UP000332933">
    <property type="component" value="Unassembled WGS sequence"/>
</dbReference>